<dbReference type="EMBL" id="LAZR01000342">
    <property type="protein sequence ID" value="KKN73533.1"/>
    <property type="molecule type" value="Genomic_DNA"/>
</dbReference>
<protein>
    <submittedName>
        <fullName evidence="1">Uncharacterized protein</fullName>
    </submittedName>
</protein>
<gene>
    <name evidence="1" type="ORF">LCGC14_0399750</name>
</gene>
<organism evidence="1">
    <name type="scientific">marine sediment metagenome</name>
    <dbReference type="NCBI Taxonomy" id="412755"/>
    <lineage>
        <taxon>unclassified sequences</taxon>
        <taxon>metagenomes</taxon>
        <taxon>ecological metagenomes</taxon>
    </lineage>
</organism>
<comment type="caution">
    <text evidence="1">The sequence shown here is derived from an EMBL/GenBank/DDBJ whole genome shotgun (WGS) entry which is preliminary data.</text>
</comment>
<name>A0A0F9W666_9ZZZZ</name>
<dbReference type="AlphaFoldDB" id="A0A0F9W666"/>
<proteinExistence type="predicted"/>
<sequence length="128" mass="14679">MYDHTEYLAYVRQVDLTDVDHVNDMLNSLDRYAKSGGRKGVGDFLQGVILGDLERASAHADDTNRKYLALYMRYCFNQLPGELVLLLRPLADVLRDRLGNKKRPLKKTEVRQAAEALDRALRELRGED</sequence>
<reference evidence="1" key="1">
    <citation type="journal article" date="2015" name="Nature">
        <title>Complex archaea that bridge the gap between prokaryotes and eukaryotes.</title>
        <authorList>
            <person name="Spang A."/>
            <person name="Saw J.H."/>
            <person name="Jorgensen S.L."/>
            <person name="Zaremba-Niedzwiedzka K."/>
            <person name="Martijn J."/>
            <person name="Lind A.E."/>
            <person name="van Eijk R."/>
            <person name="Schleper C."/>
            <person name="Guy L."/>
            <person name="Ettema T.J."/>
        </authorList>
    </citation>
    <scope>NUCLEOTIDE SEQUENCE</scope>
</reference>
<accession>A0A0F9W666</accession>
<evidence type="ECO:0000313" key="1">
    <source>
        <dbReference type="EMBL" id="KKN73533.1"/>
    </source>
</evidence>